<dbReference type="InterPro" id="IPR029045">
    <property type="entry name" value="ClpP/crotonase-like_dom_sf"/>
</dbReference>
<protein>
    <submittedName>
        <fullName evidence="2">Enoyl-CoA hydratase/isomerase family protein</fullName>
    </submittedName>
</protein>
<dbReference type="Gene3D" id="1.10.12.10">
    <property type="entry name" value="Lyase 2-enoyl-coa Hydratase, Chain A, domain 2"/>
    <property type="match status" value="1"/>
</dbReference>
<reference evidence="2 3" key="1">
    <citation type="submission" date="2019-04" db="EMBL/GenBank/DDBJ databases">
        <title>Draft genome sequence of Youngimonas vesicularis.</title>
        <authorList>
            <person name="Hameed A."/>
        </authorList>
    </citation>
    <scope>NUCLEOTIDE SEQUENCE [LARGE SCALE GENOMIC DNA]</scope>
    <source>
        <strain evidence="2 3">CC-AMW-E</strain>
    </source>
</reference>
<name>A0A4S3MDE3_9RHOB</name>
<dbReference type="PANTHER" id="PTHR42964">
    <property type="entry name" value="ENOYL-COA HYDRATASE"/>
    <property type="match status" value="1"/>
</dbReference>
<keyword evidence="2" id="KW-0413">Isomerase</keyword>
<dbReference type="Proteomes" id="UP000306113">
    <property type="component" value="Unassembled WGS sequence"/>
</dbReference>
<dbReference type="SUPFAM" id="SSF52096">
    <property type="entry name" value="ClpP/crotonase"/>
    <property type="match status" value="1"/>
</dbReference>
<dbReference type="AlphaFoldDB" id="A0A4S3MDE3"/>
<dbReference type="Pfam" id="PF00378">
    <property type="entry name" value="ECH_1"/>
    <property type="match status" value="1"/>
</dbReference>
<dbReference type="CDD" id="cd06558">
    <property type="entry name" value="crotonase-like"/>
    <property type="match status" value="1"/>
</dbReference>
<dbReference type="Gene3D" id="3.90.226.10">
    <property type="entry name" value="2-enoyl-CoA Hydratase, Chain A, domain 1"/>
    <property type="match status" value="1"/>
</dbReference>
<dbReference type="PANTHER" id="PTHR42964:SF1">
    <property type="entry name" value="POLYKETIDE BIOSYNTHESIS ENOYL-COA HYDRATASE PKSH-RELATED"/>
    <property type="match status" value="1"/>
</dbReference>
<dbReference type="GO" id="GO:0016853">
    <property type="term" value="F:isomerase activity"/>
    <property type="evidence" value="ECO:0007669"/>
    <property type="project" value="UniProtKB-KW"/>
</dbReference>
<dbReference type="InterPro" id="IPR001753">
    <property type="entry name" value="Enoyl-CoA_hydra/iso"/>
</dbReference>
<dbReference type="RefSeq" id="WP_136338898.1">
    <property type="nucleotide sequence ID" value="NZ_SSMD01000003.1"/>
</dbReference>
<gene>
    <name evidence="2" type="ORF">E7681_08825</name>
</gene>
<evidence type="ECO:0000313" key="3">
    <source>
        <dbReference type="Proteomes" id="UP000306113"/>
    </source>
</evidence>
<dbReference type="EMBL" id="SSMD01000003">
    <property type="protein sequence ID" value="THD75041.1"/>
    <property type="molecule type" value="Genomic_DNA"/>
</dbReference>
<dbReference type="InterPro" id="IPR014748">
    <property type="entry name" value="Enoyl-CoA_hydra_C"/>
</dbReference>
<dbReference type="OrthoDB" id="9777711at2"/>
<keyword evidence="3" id="KW-1185">Reference proteome</keyword>
<dbReference type="InterPro" id="IPR051683">
    <property type="entry name" value="Enoyl-CoA_Hydratase/Isomerase"/>
</dbReference>
<evidence type="ECO:0000313" key="2">
    <source>
        <dbReference type="EMBL" id="THD75041.1"/>
    </source>
</evidence>
<accession>A0A4S3MDE3</accession>
<comment type="similarity">
    <text evidence="1">Belongs to the enoyl-CoA hydratase/isomerase family.</text>
</comment>
<comment type="caution">
    <text evidence="2">The sequence shown here is derived from an EMBL/GenBank/DDBJ whole genome shotgun (WGS) entry which is preliminary data.</text>
</comment>
<evidence type="ECO:0000256" key="1">
    <source>
        <dbReference type="ARBA" id="ARBA00005254"/>
    </source>
</evidence>
<organism evidence="2 3">
    <name type="scientific">Thalassobius vesicularis</name>
    <dbReference type="NCBI Taxonomy" id="1294297"/>
    <lineage>
        <taxon>Bacteria</taxon>
        <taxon>Pseudomonadati</taxon>
        <taxon>Pseudomonadota</taxon>
        <taxon>Alphaproteobacteria</taxon>
        <taxon>Rhodobacterales</taxon>
        <taxon>Roseobacteraceae</taxon>
        <taxon>Thalassovita</taxon>
    </lineage>
</organism>
<proteinExistence type="inferred from homology"/>
<sequence length="257" mass="27212">MSEVLLDRRGAALWITLNRPERRNAINEALLTGVSHGIETAVADAEVKAIVLTGAGDKAFCAGGDLAPGGGFAFDFSQPRTAYGDMLRQMQDCPKPLIVAVNGACVAGGMGFLSAADMAFSVKGAMFGLPEVKVGLFPMQVAALMKDLVAPRVLRDWMLTGRLFGAEEALAQGLLNGISDTQEALVARIDALVSDMAANSPSALRRGKYALRAMGHMSFDQAVSFAESQLGLMTLTQDAREGLAAFNEKRTPRFSGK</sequence>